<organism evidence="2 3">
    <name type="scientific">Pseudomonas amygdali pv. lachrymans str. M301315</name>
    <dbReference type="NCBI Taxonomy" id="629260"/>
    <lineage>
        <taxon>Bacteria</taxon>
        <taxon>Pseudomonadati</taxon>
        <taxon>Pseudomonadota</taxon>
        <taxon>Gammaproteobacteria</taxon>
        <taxon>Pseudomonadales</taxon>
        <taxon>Pseudomonadaceae</taxon>
        <taxon>Pseudomonas</taxon>
        <taxon>Pseudomonas amygdali</taxon>
    </lineage>
</organism>
<protein>
    <submittedName>
        <fullName evidence="2">Uncharacterized protein</fullName>
    </submittedName>
</protein>
<dbReference type="EMBL" id="CP031225">
    <property type="protein sequence ID" value="AXH53960.1"/>
    <property type="molecule type" value="Genomic_DNA"/>
</dbReference>
<dbReference type="Proteomes" id="UP000006426">
    <property type="component" value="Chromosome"/>
</dbReference>
<sequence length="84" mass="9808">MIFTRVLALNAKNYSLSIGFKRLKILGCCFRRRIASRHPSPLCDAERHERHANAEHWHDSHRPDIDRSSRVRNDQCRATNAGNR</sequence>
<dbReference type="AlphaFoldDB" id="A0AAD0LTP2"/>
<name>A0AAD0LTP2_PSEAV</name>
<evidence type="ECO:0000313" key="2">
    <source>
        <dbReference type="EMBL" id="AXH53960.1"/>
    </source>
</evidence>
<feature type="compositionally biased region" description="Basic and acidic residues" evidence="1">
    <location>
        <begin position="53"/>
        <end position="75"/>
    </location>
</feature>
<accession>A0AAD0LTP2</accession>
<proteinExistence type="predicted"/>
<reference evidence="2 3" key="1">
    <citation type="journal article" date="2011" name="PLoS Pathog.">
        <title>Dynamic evolution of pathogenicity revealed by sequencing and comparative genomics of 19 Pseudomonas syringae isolates.</title>
        <authorList>
            <person name="Baltrus D.A."/>
            <person name="Nishimura M.T."/>
            <person name="Romanchuk A."/>
            <person name="Chang J.H."/>
            <person name="Mukhtar M.S."/>
            <person name="Cherkis K."/>
            <person name="Roach J."/>
            <person name="Grant S.R."/>
            <person name="Jones C.D."/>
            <person name="Dangl J.L."/>
        </authorList>
    </citation>
    <scope>NUCLEOTIDE SEQUENCE [LARGE SCALE GENOMIC DNA]</scope>
    <source>
        <strain evidence="2 3">M301315</strain>
    </source>
</reference>
<feature type="region of interest" description="Disordered" evidence="1">
    <location>
        <begin position="53"/>
        <end position="84"/>
    </location>
</feature>
<evidence type="ECO:0000313" key="3">
    <source>
        <dbReference type="Proteomes" id="UP000006426"/>
    </source>
</evidence>
<gene>
    <name evidence="2" type="ORF">PLA107_000320</name>
</gene>
<evidence type="ECO:0000256" key="1">
    <source>
        <dbReference type="SAM" id="MobiDB-lite"/>
    </source>
</evidence>